<reference evidence="2 3" key="1">
    <citation type="submission" date="2018-10" db="EMBL/GenBank/DDBJ databases">
        <authorList>
            <consortium name="IHU Genomes"/>
        </authorList>
    </citation>
    <scope>NUCLEOTIDE SEQUENCE [LARGE SCALE GENOMIC DNA]</scope>
    <source>
        <strain evidence="2 3">A1</strain>
    </source>
</reference>
<keyword evidence="1" id="KW-0472">Membrane</keyword>
<protein>
    <submittedName>
        <fullName evidence="2">Uncharacterized protein</fullName>
    </submittedName>
</protein>
<proteinExistence type="predicted"/>
<evidence type="ECO:0000313" key="2">
    <source>
        <dbReference type="EMBL" id="VBB18065.1"/>
    </source>
</evidence>
<keyword evidence="3" id="KW-1185">Reference proteome</keyword>
<keyword evidence="1" id="KW-0812">Transmembrane</keyword>
<keyword evidence="1" id="KW-1133">Transmembrane helix</keyword>
<name>A0A5K0U8D2_9VIRU</name>
<dbReference type="EMBL" id="UPSH01000001">
    <property type="protein sequence ID" value="VBB18065.1"/>
    <property type="molecule type" value="Genomic_DNA"/>
</dbReference>
<evidence type="ECO:0000256" key="1">
    <source>
        <dbReference type="SAM" id="Phobius"/>
    </source>
</evidence>
<dbReference type="Proteomes" id="UP000594342">
    <property type="component" value="Unassembled WGS sequence"/>
</dbReference>
<feature type="transmembrane region" description="Helical" evidence="1">
    <location>
        <begin position="219"/>
        <end position="242"/>
    </location>
</feature>
<comment type="caution">
    <text evidence="2">The sequence shown here is derived from an EMBL/GenBank/DDBJ whole genome shotgun (WGS) entry which is preliminary data.</text>
</comment>
<accession>A0A5K0U8D2</accession>
<evidence type="ECO:0000313" key="3">
    <source>
        <dbReference type="Proteomes" id="UP000594342"/>
    </source>
</evidence>
<sequence length="256" mass="28093">MTTQAFNLDVATKVALFDPKETVFIDISDATAKGLTLKGVFLKSKNLVVLCAKAKITEKLEIDLTTTENVNDTNILKTIGVPTGVTEEKHVTDGIAKVVNYLKSTVSTDLTIYFPQISGTTIDNRLIMKDPTTQMGNIVVTNKSTSSLDDLLIPGGNSLLIVVPKNSPNVNIVLTRSSYLDKVCPAQSNCPTCPVQLPCPDHKYAVSCDEQCADNSSSYVVATWILAFFLFVFVVCNIYCCFKYWPELSERSRPSF</sequence>
<gene>
    <name evidence="2" type="ORF">YASMINEVIRUS_528</name>
</gene>
<organism evidence="2 3">
    <name type="scientific">Yasminevirus sp. GU-2018</name>
    <dbReference type="NCBI Taxonomy" id="2420051"/>
    <lineage>
        <taxon>Viruses</taxon>
        <taxon>Varidnaviria</taxon>
        <taxon>Bamfordvirae</taxon>
        <taxon>Nucleocytoviricota</taxon>
        <taxon>Megaviricetes</taxon>
        <taxon>Imitervirales</taxon>
        <taxon>Mimiviridae</taxon>
        <taxon>Klosneuvirinae</taxon>
        <taxon>Yasminevirus</taxon>
        <taxon>Yasminevirus saudimassiliense</taxon>
    </lineage>
</organism>